<feature type="domain" description="Glycosyl transferase family 1" evidence="1">
    <location>
        <begin position="186"/>
        <end position="361"/>
    </location>
</feature>
<dbReference type="PANTHER" id="PTHR45947:SF3">
    <property type="entry name" value="SULFOQUINOVOSYL TRANSFERASE SQD2"/>
    <property type="match status" value="1"/>
</dbReference>
<dbReference type="GO" id="GO:0016758">
    <property type="term" value="F:hexosyltransferase activity"/>
    <property type="evidence" value="ECO:0007669"/>
    <property type="project" value="TreeGrafter"/>
</dbReference>
<dbReference type="SUPFAM" id="SSF53756">
    <property type="entry name" value="UDP-Glycosyltransferase/glycogen phosphorylase"/>
    <property type="match status" value="1"/>
</dbReference>
<dbReference type="CDD" id="cd03801">
    <property type="entry name" value="GT4_PimA-like"/>
    <property type="match status" value="1"/>
</dbReference>
<comment type="caution">
    <text evidence="3">The sequence shown here is derived from an EMBL/GenBank/DDBJ whole genome shotgun (WGS) entry which is preliminary data.</text>
</comment>
<accession>A0A091AX89</accession>
<proteinExistence type="predicted"/>
<name>A0A091AX89_9GAMM</name>
<dbReference type="EMBL" id="AVCH01000193">
    <property type="protein sequence ID" value="KFN43284.1"/>
    <property type="molecule type" value="Genomic_DNA"/>
</dbReference>
<dbReference type="Proteomes" id="UP000029392">
    <property type="component" value="Unassembled WGS sequence"/>
</dbReference>
<keyword evidence="4" id="KW-1185">Reference proteome</keyword>
<dbReference type="InterPro" id="IPR050194">
    <property type="entry name" value="Glycosyltransferase_grp1"/>
</dbReference>
<dbReference type="RefSeq" id="WP_043804723.1">
    <property type="nucleotide sequence ID" value="NZ_AVCH01000193.1"/>
</dbReference>
<sequence length="380" mass="40197">MAAQDAVLLVTRNFPPLLGGMEKLNHRLLQGLAPRWEPLLCGPEGSGSHVAAGFEVVEVPLVPLHRFLLQSLLAAIGMARRRRPSWVLAGSGLTAPLAWTAARLSGARCAVYLHGLDVIAPSWVYQKLWLPFIRRCDLAFANSLNTAALARSRGVQASRLHVVNPGVDQVAVPPAAVPARKLWGLDGRPMLVSVGRFTRRKGLAAFVREALPAIVAQVPDVVLVIIGTEATEALHGAKAGEQSRIRQAASEAGVQDHVYFAGRCDQATLESALASADCHVFPVLDLPGDVEGFGMVALEAASFGLASVAFRVGGVPDAIADGHTGRLVPPGDYAEFAAAVVEQLQRGRSPASEAACREYAQARSWGAFSARINALLESAA</sequence>
<feature type="domain" description="Glycosyltransferase subfamily 4-like N-terminal" evidence="2">
    <location>
        <begin position="19"/>
        <end position="168"/>
    </location>
</feature>
<evidence type="ECO:0008006" key="5">
    <source>
        <dbReference type="Google" id="ProtNLM"/>
    </source>
</evidence>
<evidence type="ECO:0000259" key="1">
    <source>
        <dbReference type="Pfam" id="PF00534"/>
    </source>
</evidence>
<dbReference type="AlphaFoldDB" id="A0A091AX89"/>
<dbReference type="InterPro" id="IPR001296">
    <property type="entry name" value="Glyco_trans_1"/>
</dbReference>
<dbReference type="Pfam" id="PF00534">
    <property type="entry name" value="Glycos_transf_1"/>
    <property type="match status" value="1"/>
</dbReference>
<dbReference type="OrthoDB" id="4611853at2"/>
<dbReference type="InterPro" id="IPR028098">
    <property type="entry name" value="Glyco_trans_4-like_N"/>
</dbReference>
<dbReference type="Pfam" id="PF13439">
    <property type="entry name" value="Glyco_transf_4"/>
    <property type="match status" value="1"/>
</dbReference>
<evidence type="ECO:0000313" key="4">
    <source>
        <dbReference type="Proteomes" id="UP000029392"/>
    </source>
</evidence>
<protein>
    <recommendedName>
        <fullName evidence="5">Glycosyltransferase subfamily 4-like N-terminal domain-containing protein</fullName>
    </recommendedName>
</protein>
<dbReference type="PANTHER" id="PTHR45947">
    <property type="entry name" value="SULFOQUINOVOSYL TRANSFERASE SQD2"/>
    <property type="match status" value="1"/>
</dbReference>
<organism evidence="3 4">
    <name type="scientific">Arenimonas malthae CC-JY-1</name>
    <dbReference type="NCBI Taxonomy" id="1384054"/>
    <lineage>
        <taxon>Bacteria</taxon>
        <taxon>Pseudomonadati</taxon>
        <taxon>Pseudomonadota</taxon>
        <taxon>Gammaproteobacteria</taxon>
        <taxon>Lysobacterales</taxon>
        <taxon>Lysobacteraceae</taxon>
        <taxon>Arenimonas</taxon>
    </lineage>
</organism>
<reference evidence="3 4" key="1">
    <citation type="submission" date="2013-09" db="EMBL/GenBank/DDBJ databases">
        <title>Genome sequencing of Arenimonas malthae.</title>
        <authorList>
            <person name="Chen F."/>
            <person name="Wang G."/>
        </authorList>
    </citation>
    <scope>NUCLEOTIDE SEQUENCE [LARGE SCALE GENOMIC DNA]</scope>
    <source>
        <strain evidence="3 4">CC-JY-1</strain>
    </source>
</reference>
<evidence type="ECO:0000313" key="3">
    <source>
        <dbReference type="EMBL" id="KFN43284.1"/>
    </source>
</evidence>
<dbReference type="STRING" id="1384054.N790_02640"/>
<dbReference type="eggNOG" id="COG0438">
    <property type="taxonomic scope" value="Bacteria"/>
</dbReference>
<evidence type="ECO:0000259" key="2">
    <source>
        <dbReference type="Pfam" id="PF13439"/>
    </source>
</evidence>
<gene>
    <name evidence="3" type="ORF">N790_02640</name>
</gene>
<dbReference type="Gene3D" id="3.40.50.2000">
    <property type="entry name" value="Glycogen Phosphorylase B"/>
    <property type="match status" value="2"/>
</dbReference>